<evidence type="ECO:0000256" key="3">
    <source>
        <dbReference type="ARBA" id="ARBA00022475"/>
    </source>
</evidence>
<dbReference type="Gene3D" id="1.10.3720.10">
    <property type="entry name" value="MetI-like"/>
    <property type="match status" value="1"/>
</dbReference>
<keyword evidence="2 7" id="KW-0813">Transport</keyword>
<comment type="subcellular location">
    <subcellularLocation>
        <location evidence="1 7">Cell membrane</location>
        <topology evidence="1 7">Multi-pass membrane protein</topology>
    </subcellularLocation>
</comment>
<proteinExistence type="inferred from homology"/>
<keyword evidence="11" id="KW-1185">Reference proteome</keyword>
<dbReference type="InterPro" id="IPR000515">
    <property type="entry name" value="MetI-like"/>
</dbReference>
<evidence type="ECO:0000313" key="11">
    <source>
        <dbReference type="Proteomes" id="UP000287171"/>
    </source>
</evidence>
<sequence>MAEKIAVTLVPGRQRNTSISAPKGAASKPPASPRRVKNAPYFWRTLWRERWVYLLFLPGFLYFLAFNYIPLLGNVIAFQEFSPYLGIFRSPWIGFANFQRLFTDPMIGSVIQNTLLISFLQIVFAFPIGIVLSLMLNALVSERFKRFVQSVVYLPHFIGWVIIISVWQQIFGGDGFLNHFITGLGGQPVNLMSNSLLFRPMLVLQVIWKETGWSTVLFMAALTSIDPTLYEASAVDGASRWHRLWHVTLPGIRGVIILLFILRIGSILSTGFEQIFLQRGAVGLNMSEVIDTFVYDRGLVNGDWSFAATVGLIKLIVGALLIFTANSVAKKMGEEGLY</sequence>
<dbReference type="CDD" id="cd06261">
    <property type="entry name" value="TM_PBP2"/>
    <property type="match status" value="1"/>
</dbReference>
<evidence type="ECO:0000256" key="6">
    <source>
        <dbReference type="ARBA" id="ARBA00023136"/>
    </source>
</evidence>
<dbReference type="PANTHER" id="PTHR43227">
    <property type="entry name" value="BLL4140 PROTEIN"/>
    <property type="match status" value="1"/>
</dbReference>
<dbReference type="PANTHER" id="PTHR43227:SF11">
    <property type="entry name" value="BLL4140 PROTEIN"/>
    <property type="match status" value="1"/>
</dbReference>
<feature type="compositionally biased region" description="Low complexity" evidence="8">
    <location>
        <begin position="18"/>
        <end position="29"/>
    </location>
</feature>
<keyword evidence="10" id="KW-0547">Nucleotide-binding</keyword>
<keyword evidence="3" id="KW-1003">Cell membrane</keyword>
<dbReference type="Pfam" id="PF00528">
    <property type="entry name" value="BPD_transp_1"/>
    <property type="match status" value="1"/>
</dbReference>
<evidence type="ECO:0000256" key="4">
    <source>
        <dbReference type="ARBA" id="ARBA00022692"/>
    </source>
</evidence>
<feature type="transmembrane region" description="Helical" evidence="7">
    <location>
        <begin position="151"/>
        <end position="170"/>
    </location>
</feature>
<dbReference type="OrthoDB" id="2637002at2"/>
<accession>A0A402BE25</accession>
<feature type="transmembrane region" description="Helical" evidence="7">
    <location>
        <begin position="251"/>
        <end position="272"/>
    </location>
</feature>
<evidence type="ECO:0000313" key="10">
    <source>
        <dbReference type="EMBL" id="GCE29556.1"/>
    </source>
</evidence>
<reference evidence="11" key="1">
    <citation type="submission" date="2018-12" db="EMBL/GenBank/DDBJ databases">
        <title>Tengunoibacter tsumagoiensis gen. nov., sp. nov., Dictyobacter kobayashii sp. nov., D. alpinus sp. nov., and D. joshuensis sp. nov. and description of Dictyobacteraceae fam. nov. within the order Ktedonobacterales isolated from Tengu-no-mugimeshi.</title>
        <authorList>
            <person name="Wang C.M."/>
            <person name="Zheng Y."/>
            <person name="Sakai Y."/>
            <person name="Toyoda A."/>
            <person name="Minakuchi Y."/>
            <person name="Abe K."/>
            <person name="Yokota A."/>
            <person name="Yabe S."/>
        </authorList>
    </citation>
    <scope>NUCLEOTIDE SEQUENCE [LARGE SCALE GENOMIC DNA]</scope>
    <source>
        <strain evidence="11">Uno16</strain>
    </source>
</reference>
<organism evidence="10 11">
    <name type="scientific">Dictyobacter alpinus</name>
    <dbReference type="NCBI Taxonomy" id="2014873"/>
    <lineage>
        <taxon>Bacteria</taxon>
        <taxon>Bacillati</taxon>
        <taxon>Chloroflexota</taxon>
        <taxon>Ktedonobacteria</taxon>
        <taxon>Ktedonobacterales</taxon>
        <taxon>Dictyobacteraceae</taxon>
        <taxon>Dictyobacter</taxon>
    </lineage>
</organism>
<feature type="region of interest" description="Disordered" evidence="8">
    <location>
        <begin position="16"/>
        <end position="35"/>
    </location>
</feature>
<dbReference type="RefSeq" id="WP_126629796.1">
    <property type="nucleotide sequence ID" value="NZ_BIFT01000002.1"/>
</dbReference>
<name>A0A402BE25_9CHLR</name>
<keyword evidence="10" id="KW-0067">ATP-binding</keyword>
<evidence type="ECO:0000256" key="1">
    <source>
        <dbReference type="ARBA" id="ARBA00004651"/>
    </source>
</evidence>
<dbReference type="PROSITE" id="PS50928">
    <property type="entry name" value="ABC_TM1"/>
    <property type="match status" value="1"/>
</dbReference>
<keyword evidence="4 7" id="KW-0812">Transmembrane</keyword>
<comment type="similarity">
    <text evidence="7">Belongs to the binding-protein-dependent transport system permease family.</text>
</comment>
<dbReference type="SUPFAM" id="SSF161098">
    <property type="entry name" value="MetI-like"/>
    <property type="match status" value="1"/>
</dbReference>
<feature type="transmembrane region" description="Helical" evidence="7">
    <location>
        <begin position="51"/>
        <end position="69"/>
    </location>
</feature>
<evidence type="ECO:0000256" key="5">
    <source>
        <dbReference type="ARBA" id="ARBA00022989"/>
    </source>
</evidence>
<protein>
    <submittedName>
        <fullName evidence="10">Polysaccharide ABC transporter ATP-binding protein</fullName>
    </submittedName>
</protein>
<evidence type="ECO:0000256" key="8">
    <source>
        <dbReference type="SAM" id="MobiDB-lite"/>
    </source>
</evidence>
<dbReference type="AlphaFoldDB" id="A0A402BE25"/>
<dbReference type="EMBL" id="BIFT01000002">
    <property type="protein sequence ID" value="GCE29556.1"/>
    <property type="molecule type" value="Genomic_DNA"/>
</dbReference>
<keyword evidence="6 7" id="KW-0472">Membrane</keyword>
<dbReference type="GO" id="GO:0005524">
    <property type="term" value="F:ATP binding"/>
    <property type="evidence" value="ECO:0007669"/>
    <property type="project" value="UniProtKB-KW"/>
</dbReference>
<comment type="caution">
    <text evidence="10">The sequence shown here is derived from an EMBL/GenBank/DDBJ whole genome shotgun (WGS) entry which is preliminary data.</text>
</comment>
<evidence type="ECO:0000256" key="2">
    <source>
        <dbReference type="ARBA" id="ARBA00022448"/>
    </source>
</evidence>
<dbReference type="InterPro" id="IPR050809">
    <property type="entry name" value="UgpAE/MalFG_permease"/>
</dbReference>
<dbReference type="Proteomes" id="UP000287171">
    <property type="component" value="Unassembled WGS sequence"/>
</dbReference>
<feature type="transmembrane region" description="Helical" evidence="7">
    <location>
        <begin position="115"/>
        <end position="139"/>
    </location>
</feature>
<feature type="domain" description="ABC transmembrane type-1" evidence="9">
    <location>
        <begin position="111"/>
        <end position="325"/>
    </location>
</feature>
<gene>
    <name evidence="10" type="ORF">KDA_50400</name>
</gene>
<evidence type="ECO:0000259" key="9">
    <source>
        <dbReference type="PROSITE" id="PS50928"/>
    </source>
</evidence>
<dbReference type="GO" id="GO:0055085">
    <property type="term" value="P:transmembrane transport"/>
    <property type="evidence" value="ECO:0007669"/>
    <property type="project" value="InterPro"/>
</dbReference>
<dbReference type="InterPro" id="IPR035906">
    <property type="entry name" value="MetI-like_sf"/>
</dbReference>
<keyword evidence="5 7" id="KW-1133">Transmembrane helix</keyword>
<dbReference type="GO" id="GO:0005886">
    <property type="term" value="C:plasma membrane"/>
    <property type="evidence" value="ECO:0007669"/>
    <property type="project" value="UniProtKB-SubCell"/>
</dbReference>
<feature type="transmembrane region" description="Helical" evidence="7">
    <location>
        <begin position="304"/>
        <end position="323"/>
    </location>
</feature>
<evidence type="ECO:0000256" key="7">
    <source>
        <dbReference type="RuleBase" id="RU363032"/>
    </source>
</evidence>